<dbReference type="RefSeq" id="WP_284205969.1">
    <property type="nucleotide sequence ID" value="NZ_BSSU01000001.1"/>
</dbReference>
<keyword evidence="3" id="KW-0472">Membrane</keyword>
<proteinExistence type="inferred from homology"/>
<dbReference type="InterPro" id="IPR058625">
    <property type="entry name" value="MdtA-like_BSH"/>
</dbReference>
<dbReference type="InterPro" id="IPR006143">
    <property type="entry name" value="RND_pump_MFP"/>
</dbReference>
<organism evidence="5 6">
    <name type="scientific">Thalassotalea eurytherma</name>
    <dbReference type="NCBI Taxonomy" id="1144278"/>
    <lineage>
        <taxon>Bacteria</taxon>
        <taxon>Pseudomonadati</taxon>
        <taxon>Pseudomonadota</taxon>
        <taxon>Gammaproteobacteria</taxon>
        <taxon>Alteromonadales</taxon>
        <taxon>Colwelliaceae</taxon>
        <taxon>Thalassotalea</taxon>
    </lineage>
</organism>
<feature type="transmembrane region" description="Helical" evidence="3">
    <location>
        <begin position="7"/>
        <end position="25"/>
    </location>
</feature>
<keyword evidence="3" id="KW-0812">Transmembrane</keyword>
<feature type="domain" description="Multidrug resistance protein MdtA-like barrel-sandwich hybrid" evidence="4">
    <location>
        <begin position="72"/>
        <end position="211"/>
    </location>
</feature>
<dbReference type="Gene3D" id="2.40.30.170">
    <property type="match status" value="1"/>
</dbReference>
<evidence type="ECO:0000313" key="6">
    <source>
        <dbReference type="Proteomes" id="UP001157133"/>
    </source>
</evidence>
<dbReference type="SUPFAM" id="SSF111369">
    <property type="entry name" value="HlyD-like secretion proteins"/>
    <property type="match status" value="1"/>
</dbReference>
<accession>A0ABQ6GXI7</accession>
<protein>
    <recommendedName>
        <fullName evidence="4">Multidrug resistance protein MdtA-like barrel-sandwich hybrid domain-containing protein</fullName>
    </recommendedName>
</protein>
<name>A0ABQ6GXI7_9GAMM</name>
<evidence type="ECO:0000256" key="3">
    <source>
        <dbReference type="SAM" id="Phobius"/>
    </source>
</evidence>
<dbReference type="EMBL" id="BSSU01000001">
    <property type="protein sequence ID" value="GLX80653.1"/>
    <property type="molecule type" value="Genomic_DNA"/>
</dbReference>
<sequence length="414" mass="45399">MKINKKYLLPAAIVTATILVIFFITSNPPQAKRGRISQGSQIVVETKTMAPQDYQVVIESFGTVKPRTQSSLVTQVSGQILYISPNFREGGTFKKGELLIKLDDRDYQAEVKIARAAVFSASQALAEEEARSKQALTDWNRLANGEQPTDLVLRKPQLEAAKASLMSAQAQLDVKEIALERSQIIAPFNGRLLTKNVDMGQVVSTNTELASIYATDYVEIRLPINNNDLSLMTLPEAYNAADIIGVVFNSSLVGNQQWQGEVIRSEAAIDNSSQQLYVVAQINEPFNVNDQQPMPIKIGQYLTANIEGNIIKKALVVPNNTIYQGSYVYVVEDGKLFRKDINILWQNNDEAIIDKGLNAGEELVITSLGQVSSGTKVGILGDTKPKDGKRGKQLKLSQAKKTEKGSKNVSQGAN</sequence>
<comment type="caution">
    <text evidence="5">The sequence shown here is derived from an EMBL/GenBank/DDBJ whole genome shotgun (WGS) entry which is preliminary data.</text>
</comment>
<keyword evidence="3" id="KW-1133">Transmembrane helix</keyword>
<dbReference type="Proteomes" id="UP001157133">
    <property type="component" value="Unassembled WGS sequence"/>
</dbReference>
<comment type="similarity">
    <text evidence="1">Belongs to the membrane fusion protein (MFP) (TC 8.A.1) family.</text>
</comment>
<dbReference type="Gene3D" id="2.40.420.20">
    <property type="match status" value="1"/>
</dbReference>
<dbReference type="Pfam" id="PF25917">
    <property type="entry name" value="BSH_RND"/>
    <property type="match status" value="1"/>
</dbReference>
<evidence type="ECO:0000313" key="5">
    <source>
        <dbReference type="EMBL" id="GLX80653.1"/>
    </source>
</evidence>
<dbReference type="PANTHER" id="PTHR30469">
    <property type="entry name" value="MULTIDRUG RESISTANCE PROTEIN MDTA"/>
    <property type="match status" value="1"/>
</dbReference>
<gene>
    <name evidence="5" type="ORF">theurythT_01050</name>
</gene>
<dbReference type="Gene3D" id="1.10.287.470">
    <property type="entry name" value="Helix hairpin bin"/>
    <property type="match status" value="1"/>
</dbReference>
<feature type="region of interest" description="Disordered" evidence="2">
    <location>
        <begin position="379"/>
        <end position="414"/>
    </location>
</feature>
<reference evidence="5 6" key="1">
    <citation type="submission" date="2023-03" db="EMBL/GenBank/DDBJ databases">
        <title>Draft genome sequence of Thalassotalea eurytherma JCM 18482T.</title>
        <authorList>
            <person name="Sawabe T."/>
        </authorList>
    </citation>
    <scope>NUCLEOTIDE SEQUENCE [LARGE SCALE GENOMIC DNA]</scope>
    <source>
        <strain evidence="5 6">JCM 18482</strain>
    </source>
</reference>
<evidence type="ECO:0000256" key="2">
    <source>
        <dbReference type="SAM" id="MobiDB-lite"/>
    </source>
</evidence>
<dbReference type="NCBIfam" id="TIGR01730">
    <property type="entry name" value="RND_mfp"/>
    <property type="match status" value="1"/>
</dbReference>
<evidence type="ECO:0000256" key="1">
    <source>
        <dbReference type="ARBA" id="ARBA00009477"/>
    </source>
</evidence>
<dbReference type="PANTHER" id="PTHR30469:SF12">
    <property type="entry name" value="MULTIDRUG RESISTANCE PROTEIN MDTA"/>
    <property type="match status" value="1"/>
</dbReference>
<keyword evidence="6" id="KW-1185">Reference proteome</keyword>
<evidence type="ECO:0000259" key="4">
    <source>
        <dbReference type="Pfam" id="PF25917"/>
    </source>
</evidence>
<dbReference type="Gene3D" id="2.40.50.100">
    <property type="match status" value="1"/>
</dbReference>